<name>A0A8K0UM20_9AGAR</name>
<dbReference type="GO" id="GO:0016705">
    <property type="term" value="F:oxidoreductase activity, acting on paired donors, with incorporation or reduction of molecular oxygen"/>
    <property type="evidence" value="ECO:0007669"/>
    <property type="project" value="InterPro"/>
</dbReference>
<dbReference type="GO" id="GO:0004497">
    <property type="term" value="F:monooxygenase activity"/>
    <property type="evidence" value="ECO:0007669"/>
    <property type="project" value="UniProtKB-KW"/>
</dbReference>
<evidence type="ECO:0000256" key="9">
    <source>
        <dbReference type="PIRSR" id="PIRSR602401-1"/>
    </source>
</evidence>
<dbReference type="GO" id="GO:0020037">
    <property type="term" value="F:heme binding"/>
    <property type="evidence" value="ECO:0007669"/>
    <property type="project" value="InterPro"/>
</dbReference>
<dbReference type="PROSITE" id="PS00086">
    <property type="entry name" value="CYTOCHROME_P450"/>
    <property type="match status" value="1"/>
</dbReference>
<evidence type="ECO:0000313" key="11">
    <source>
        <dbReference type="EMBL" id="KAH8094928.1"/>
    </source>
</evidence>
<dbReference type="CDD" id="cd11065">
    <property type="entry name" value="CYP64-like"/>
    <property type="match status" value="1"/>
</dbReference>
<keyword evidence="12" id="KW-1185">Reference proteome</keyword>
<dbReference type="InterPro" id="IPR001128">
    <property type="entry name" value="Cyt_P450"/>
</dbReference>
<accession>A0A8K0UM20</accession>
<evidence type="ECO:0000256" key="8">
    <source>
        <dbReference type="ARBA" id="ARBA00023033"/>
    </source>
</evidence>
<dbReference type="PANTHER" id="PTHR46300">
    <property type="entry name" value="P450, PUTATIVE (EUROFUNG)-RELATED-RELATED"/>
    <property type="match status" value="1"/>
</dbReference>
<dbReference type="Proteomes" id="UP000813824">
    <property type="component" value="Unassembled WGS sequence"/>
</dbReference>
<keyword evidence="6 10" id="KW-0560">Oxidoreductase</keyword>
<keyword evidence="5 9" id="KW-0479">Metal-binding</keyword>
<dbReference type="Pfam" id="PF00067">
    <property type="entry name" value="p450"/>
    <property type="match status" value="1"/>
</dbReference>
<dbReference type="PRINTS" id="PR00463">
    <property type="entry name" value="EP450I"/>
</dbReference>
<evidence type="ECO:0000256" key="7">
    <source>
        <dbReference type="ARBA" id="ARBA00023004"/>
    </source>
</evidence>
<gene>
    <name evidence="11" type="ORF">BXZ70DRAFT_1033605</name>
</gene>
<reference evidence="11" key="1">
    <citation type="journal article" date="2021" name="New Phytol.">
        <title>Evolutionary innovations through gain and loss of genes in the ectomycorrhizal Boletales.</title>
        <authorList>
            <person name="Wu G."/>
            <person name="Miyauchi S."/>
            <person name="Morin E."/>
            <person name="Kuo A."/>
            <person name="Drula E."/>
            <person name="Varga T."/>
            <person name="Kohler A."/>
            <person name="Feng B."/>
            <person name="Cao Y."/>
            <person name="Lipzen A."/>
            <person name="Daum C."/>
            <person name="Hundley H."/>
            <person name="Pangilinan J."/>
            <person name="Johnson J."/>
            <person name="Barry K."/>
            <person name="LaButti K."/>
            <person name="Ng V."/>
            <person name="Ahrendt S."/>
            <person name="Min B."/>
            <person name="Choi I.G."/>
            <person name="Park H."/>
            <person name="Plett J.M."/>
            <person name="Magnuson J."/>
            <person name="Spatafora J.W."/>
            <person name="Nagy L.G."/>
            <person name="Henrissat B."/>
            <person name="Grigoriev I.V."/>
            <person name="Yang Z.L."/>
            <person name="Xu J."/>
            <person name="Martin F.M."/>
        </authorList>
    </citation>
    <scope>NUCLEOTIDE SEQUENCE</scope>
    <source>
        <strain evidence="11">KKN 215</strain>
    </source>
</reference>
<dbReference type="OrthoDB" id="2789670at2759"/>
<feature type="binding site" description="axial binding residue" evidence="9">
    <location>
        <position position="376"/>
    </location>
    <ligand>
        <name>heme</name>
        <dbReference type="ChEBI" id="CHEBI:30413"/>
    </ligand>
    <ligandPart>
        <name>Fe</name>
        <dbReference type="ChEBI" id="CHEBI:18248"/>
    </ligandPart>
</feature>
<evidence type="ECO:0000256" key="6">
    <source>
        <dbReference type="ARBA" id="ARBA00023002"/>
    </source>
</evidence>
<keyword evidence="7 9" id="KW-0408">Iron</keyword>
<evidence type="ECO:0000256" key="4">
    <source>
        <dbReference type="ARBA" id="ARBA00022617"/>
    </source>
</evidence>
<organism evidence="11 12">
    <name type="scientific">Cristinia sonorae</name>
    <dbReference type="NCBI Taxonomy" id="1940300"/>
    <lineage>
        <taxon>Eukaryota</taxon>
        <taxon>Fungi</taxon>
        <taxon>Dikarya</taxon>
        <taxon>Basidiomycota</taxon>
        <taxon>Agaricomycotina</taxon>
        <taxon>Agaricomycetes</taxon>
        <taxon>Agaricomycetidae</taxon>
        <taxon>Agaricales</taxon>
        <taxon>Pleurotineae</taxon>
        <taxon>Stephanosporaceae</taxon>
        <taxon>Cristinia</taxon>
    </lineage>
</organism>
<evidence type="ECO:0000256" key="3">
    <source>
        <dbReference type="ARBA" id="ARBA00010617"/>
    </source>
</evidence>
<dbReference type="InterPro" id="IPR017972">
    <property type="entry name" value="Cyt_P450_CS"/>
</dbReference>
<keyword evidence="8 10" id="KW-0503">Monooxygenase</keyword>
<dbReference type="AlphaFoldDB" id="A0A8K0UM20"/>
<comment type="cofactor">
    <cofactor evidence="1 9">
        <name>heme</name>
        <dbReference type="ChEBI" id="CHEBI:30413"/>
    </cofactor>
</comment>
<dbReference type="PANTHER" id="PTHR46300:SF7">
    <property type="entry name" value="P450, PUTATIVE (EUROFUNG)-RELATED"/>
    <property type="match status" value="1"/>
</dbReference>
<keyword evidence="4 9" id="KW-0349">Heme</keyword>
<evidence type="ECO:0000313" key="12">
    <source>
        <dbReference type="Proteomes" id="UP000813824"/>
    </source>
</evidence>
<dbReference type="InterPro" id="IPR002401">
    <property type="entry name" value="Cyt_P450_E_grp-I"/>
</dbReference>
<dbReference type="GO" id="GO:0005506">
    <property type="term" value="F:iron ion binding"/>
    <property type="evidence" value="ECO:0007669"/>
    <property type="project" value="InterPro"/>
</dbReference>
<evidence type="ECO:0000256" key="2">
    <source>
        <dbReference type="ARBA" id="ARBA00005179"/>
    </source>
</evidence>
<proteinExistence type="inferred from homology"/>
<dbReference type="InterPro" id="IPR050364">
    <property type="entry name" value="Cytochrome_P450_fung"/>
</dbReference>
<evidence type="ECO:0000256" key="5">
    <source>
        <dbReference type="ARBA" id="ARBA00022723"/>
    </source>
</evidence>
<evidence type="ECO:0000256" key="1">
    <source>
        <dbReference type="ARBA" id="ARBA00001971"/>
    </source>
</evidence>
<evidence type="ECO:0000256" key="10">
    <source>
        <dbReference type="RuleBase" id="RU000461"/>
    </source>
</evidence>
<sequence>MFLDVPMQPILVVDSAQAATDLLEKRSHLYSDRLQLLMPKLMSWDFSMALMPYGADWRAHRKAFHRYFEPNALPAYDDIIRHEISACISRLLDSPENITIHVRQMFASMILQIVYGMKIHSLDDEFIRVVEEALDGANRAGAIGENWVEFLPFLQYIPSWLPGGRTSRLAERYKPFVENMIKGPLQKVRSALNEGVAIPCIANSMLMELQDKVGSSELPLDQERLLRNVTGVAYIGASDTTVSAVTSFLLAMALYPNVQKKAQEELDRVVGTGRLPEPSDWDSLVYIQAVTLETMRWIPAGPLAVPHRLTEDDEYNGYFIPAGTIVIPNAWAMLHDPSDYPEPGTFKPERFIKDGRIDPNVRNPRAFAFGFGRRVCPGEDLGFNAVGLFIATALQVFNISAGVDADSKPQKLSTEVRDGFIIHPITVPTGISPRSDAAERLIREQPASV</sequence>
<dbReference type="InterPro" id="IPR036396">
    <property type="entry name" value="Cyt_P450_sf"/>
</dbReference>
<comment type="pathway">
    <text evidence="2">Secondary metabolite biosynthesis.</text>
</comment>
<dbReference type="SUPFAM" id="SSF48264">
    <property type="entry name" value="Cytochrome P450"/>
    <property type="match status" value="1"/>
</dbReference>
<dbReference type="Gene3D" id="1.10.630.10">
    <property type="entry name" value="Cytochrome P450"/>
    <property type="match status" value="1"/>
</dbReference>
<protein>
    <submittedName>
        <fullName evidence="11">Cytochrome P450</fullName>
    </submittedName>
</protein>
<comment type="caution">
    <text evidence="11">The sequence shown here is derived from an EMBL/GenBank/DDBJ whole genome shotgun (WGS) entry which is preliminary data.</text>
</comment>
<comment type="similarity">
    <text evidence="3 10">Belongs to the cytochrome P450 family.</text>
</comment>
<dbReference type="EMBL" id="JAEVFJ010000024">
    <property type="protein sequence ID" value="KAH8094928.1"/>
    <property type="molecule type" value="Genomic_DNA"/>
</dbReference>